<keyword evidence="1" id="KW-0732">Signal</keyword>
<dbReference type="SUPFAM" id="SSF50969">
    <property type="entry name" value="YVTN repeat-like/Quinoprotein amine dehydrogenase"/>
    <property type="match status" value="1"/>
</dbReference>
<reference evidence="4" key="1">
    <citation type="submission" date="2016-10" db="EMBL/GenBank/DDBJ databases">
        <authorList>
            <person name="Varghese N."/>
            <person name="Submissions S."/>
        </authorList>
    </citation>
    <scope>NUCLEOTIDE SEQUENCE [LARGE SCALE GENOMIC DNA]</scope>
    <source>
        <strain evidence="4">DSM 12111</strain>
    </source>
</reference>
<feature type="domain" description="DUF4394" evidence="2">
    <location>
        <begin position="44"/>
        <end position="258"/>
    </location>
</feature>
<gene>
    <name evidence="3" type="ORF">SAMN05421553_3969</name>
</gene>
<dbReference type="Pfam" id="PF14339">
    <property type="entry name" value="DUF4394"/>
    <property type="match status" value="1"/>
</dbReference>
<dbReference type="EMBL" id="FNSC01000001">
    <property type="protein sequence ID" value="SEE07142.1"/>
    <property type="molecule type" value="Genomic_DNA"/>
</dbReference>
<dbReference type="AlphaFoldDB" id="A0A1H5FUK6"/>
<dbReference type="RefSeq" id="WP_090386175.1">
    <property type="nucleotide sequence ID" value="NZ_CP156749.1"/>
</dbReference>
<protein>
    <recommendedName>
        <fullName evidence="2">DUF4394 domain-containing protein</fullName>
    </recommendedName>
</protein>
<dbReference type="InterPro" id="IPR015943">
    <property type="entry name" value="WD40/YVTN_repeat-like_dom_sf"/>
</dbReference>
<keyword evidence="4" id="KW-1185">Reference proteome</keyword>
<dbReference type="InterPro" id="IPR011044">
    <property type="entry name" value="Quino_amine_DH_bsu"/>
</dbReference>
<dbReference type="InterPro" id="IPR025507">
    <property type="entry name" value="DUF4394"/>
</dbReference>
<organism evidence="3 4">
    <name type="scientific">Pseudomonas anguilliseptica</name>
    <dbReference type="NCBI Taxonomy" id="53406"/>
    <lineage>
        <taxon>Bacteria</taxon>
        <taxon>Pseudomonadati</taxon>
        <taxon>Pseudomonadota</taxon>
        <taxon>Gammaproteobacteria</taxon>
        <taxon>Pseudomonadales</taxon>
        <taxon>Pseudomonadaceae</taxon>
        <taxon>Pseudomonas</taxon>
    </lineage>
</organism>
<proteinExistence type="predicted"/>
<sequence length="263" mass="26607">MNRLNTLLTTAVATATLSLAAGTASAATLLALGADGQLFKVDSASQKVTGTMATNSPSPLRGIDVRPANGMLYALGGDNQLYTLDQATGAASKVASLNKQLPGRGQAVIDFNPVADKLRMLAADGTNFRVNVEAGEVVVDGSVAYAADGAFAGKSAQVVAGAYTNSYAGTQATSLYNFDIASISLMLQNPPNDGIQQVVGMVADGLKNAAMDIASDGKGGNTAYLLTGTTLHTLDLATGKPTTLGEVADLPGNIIDIAVLPGM</sequence>
<feature type="signal peptide" evidence="1">
    <location>
        <begin position="1"/>
        <end position="26"/>
    </location>
</feature>
<accession>A0A1H5FUK6</accession>
<dbReference type="OrthoDB" id="531718at2"/>
<evidence type="ECO:0000313" key="3">
    <source>
        <dbReference type="EMBL" id="SEE07142.1"/>
    </source>
</evidence>
<evidence type="ECO:0000259" key="2">
    <source>
        <dbReference type="Pfam" id="PF14339"/>
    </source>
</evidence>
<dbReference type="Gene3D" id="2.130.10.10">
    <property type="entry name" value="YVTN repeat-like/Quinoprotein amine dehydrogenase"/>
    <property type="match status" value="1"/>
</dbReference>
<dbReference type="Proteomes" id="UP000242849">
    <property type="component" value="Unassembled WGS sequence"/>
</dbReference>
<dbReference type="STRING" id="53406.SAMN05421553_3969"/>
<evidence type="ECO:0000256" key="1">
    <source>
        <dbReference type="SAM" id="SignalP"/>
    </source>
</evidence>
<evidence type="ECO:0000313" key="4">
    <source>
        <dbReference type="Proteomes" id="UP000242849"/>
    </source>
</evidence>
<name>A0A1H5FUK6_PSEAG</name>
<feature type="chain" id="PRO_5017262873" description="DUF4394 domain-containing protein" evidence="1">
    <location>
        <begin position="27"/>
        <end position="263"/>
    </location>
</feature>